<feature type="compositionally biased region" description="Gly residues" evidence="1">
    <location>
        <begin position="233"/>
        <end position="244"/>
    </location>
</feature>
<feature type="compositionally biased region" description="Low complexity" evidence="1">
    <location>
        <begin position="277"/>
        <end position="290"/>
    </location>
</feature>
<feature type="region of interest" description="Disordered" evidence="1">
    <location>
        <begin position="233"/>
        <end position="359"/>
    </location>
</feature>
<feature type="compositionally biased region" description="Polar residues" evidence="1">
    <location>
        <begin position="49"/>
        <end position="61"/>
    </location>
</feature>
<feature type="region of interest" description="Disordered" evidence="1">
    <location>
        <begin position="625"/>
        <end position="657"/>
    </location>
</feature>
<accession>A0A316VUS9</accession>
<evidence type="ECO:0000256" key="1">
    <source>
        <dbReference type="SAM" id="MobiDB-lite"/>
    </source>
</evidence>
<feature type="compositionally biased region" description="Basic residues" evidence="1">
    <location>
        <begin position="143"/>
        <end position="165"/>
    </location>
</feature>
<evidence type="ECO:0000313" key="3">
    <source>
        <dbReference type="Proteomes" id="UP000245783"/>
    </source>
</evidence>
<feature type="compositionally biased region" description="Acidic residues" evidence="1">
    <location>
        <begin position="463"/>
        <end position="490"/>
    </location>
</feature>
<feature type="compositionally biased region" description="Basic residues" evidence="1">
    <location>
        <begin position="761"/>
        <end position="782"/>
    </location>
</feature>
<feature type="region of interest" description="Disordered" evidence="1">
    <location>
        <begin position="137"/>
        <end position="206"/>
    </location>
</feature>
<dbReference type="AlphaFoldDB" id="A0A316VUS9"/>
<feature type="compositionally biased region" description="Basic residues" evidence="1">
    <location>
        <begin position="587"/>
        <end position="597"/>
    </location>
</feature>
<dbReference type="OrthoDB" id="10401970at2759"/>
<reference evidence="2 3" key="1">
    <citation type="journal article" date="2018" name="Mol. Biol. Evol.">
        <title>Broad Genomic Sampling Reveals a Smut Pathogenic Ancestry of the Fungal Clade Ustilaginomycotina.</title>
        <authorList>
            <person name="Kijpornyongpan T."/>
            <person name="Mondo S.J."/>
            <person name="Barry K."/>
            <person name="Sandor L."/>
            <person name="Lee J."/>
            <person name="Lipzen A."/>
            <person name="Pangilinan J."/>
            <person name="LaButti K."/>
            <person name="Hainaut M."/>
            <person name="Henrissat B."/>
            <person name="Grigoriev I.V."/>
            <person name="Spatafora J.W."/>
            <person name="Aime M.C."/>
        </authorList>
    </citation>
    <scope>NUCLEOTIDE SEQUENCE [LARGE SCALE GENOMIC DNA]</scope>
    <source>
        <strain evidence="2 3">MCA 4658</strain>
    </source>
</reference>
<proteinExistence type="predicted"/>
<feature type="compositionally biased region" description="Gly residues" evidence="1">
    <location>
        <begin position="850"/>
        <end position="872"/>
    </location>
</feature>
<keyword evidence="3" id="KW-1185">Reference proteome</keyword>
<feature type="compositionally biased region" description="Low complexity" evidence="1">
    <location>
        <begin position="732"/>
        <end position="746"/>
    </location>
</feature>
<feature type="compositionally biased region" description="Gly residues" evidence="1">
    <location>
        <begin position="527"/>
        <end position="540"/>
    </location>
</feature>
<dbReference type="Proteomes" id="UP000245783">
    <property type="component" value="Unassembled WGS sequence"/>
</dbReference>
<dbReference type="InParanoid" id="A0A316VUS9"/>
<dbReference type="GeneID" id="37038123"/>
<feature type="compositionally biased region" description="Gly residues" evidence="1">
    <location>
        <begin position="718"/>
        <end position="731"/>
    </location>
</feature>
<feature type="region of interest" description="Disordered" evidence="1">
    <location>
        <begin position="818"/>
        <end position="879"/>
    </location>
</feature>
<evidence type="ECO:0000313" key="2">
    <source>
        <dbReference type="EMBL" id="PWN41359.1"/>
    </source>
</evidence>
<dbReference type="EMBL" id="KZ819394">
    <property type="protein sequence ID" value="PWN41359.1"/>
    <property type="molecule type" value="Genomic_DNA"/>
</dbReference>
<feature type="compositionally biased region" description="Gly residues" evidence="1">
    <location>
        <begin position="565"/>
        <end position="582"/>
    </location>
</feature>
<dbReference type="RefSeq" id="XP_025368519.1">
    <property type="nucleotide sequence ID" value="XM_025516253.1"/>
</dbReference>
<feature type="compositionally biased region" description="Basic and acidic residues" evidence="1">
    <location>
        <begin position="643"/>
        <end position="652"/>
    </location>
</feature>
<feature type="region of interest" description="Disordered" evidence="1">
    <location>
        <begin position="390"/>
        <end position="416"/>
    </location>
</feature>
<feature type="compositionally biased region" description="Polar residues" evidence="1">
    <location>
        <begin position="397"/>
        <end position="411"/>
    </location>
</feature>
<feature type="compositionally biased region" description="Polar residues" evidence="1">
    <location>
        <begin position="250"/>
        <end position="261"/>
    </location>
</feature>
<feature type="compositionally biased region" description="Polar residues" evidence="1">
    <location>
        <begin position="319"/>
        <end position="359"/>
    </location>
</feature>
<organism evidence="2 3">
    <name type="scientific">Ceraceosorus guamensis</name>
    <dbReference type="NCBI Taxonomy" id="1522189"/>
    <lineage>
        <taxon>Eukaryota</taxon>
        <taxon>Fungi</taxon>
        <taxon>Dikarya</taxon>
        <taxon>Basidiomycota</taxon>
        <taxon>Ustilaginomycotina</taxon>
        <taxon>Exobasidiomycetes</taxon>
        <taxon>Ceraceosorales</taxon>
        <taxon>Ceraceosoraceae</taxon>
        <taxon>Ceraceosorus</taxon>
    </lineage>
</organism>
<gene>
    <name evidence="2" type="ORF">IE81DRAFT_348411</name>
</gene>
<feature type="compositionally biased region" description="Low complexity" evidence="1">
    <location>
        <begin position="505"/>
        <end position="516"/>
    </location>
</feature>
<name>A0A316VUS9_9BASI</name>
<feature type="region of interest" description="Disordered" evidence="1">
    <location>
        <begin position="29"/>
        <end position="75"/>
    </location>
</feature>
<feature type="compositionally biased region" description="Polar residues" evidence="1">
    <location>
        <begin position="626"/>
        <end position="636"/>
    </location>
</feature>
<feature type="region of interest" description="Disordered" evidence="1">
    <location>
        <begin position="452"/>
        <end position="601"/>
    </location>
</feature>
<sequence>MRIGPSFVALALGAGSPILNSGLFASASPVPAAVDTSPAPSPNPGASNDGTFAPTSPQYASANERHVPSTAAHGTTLRLTQRALAGLGIDNNREDPLLTGDLDLSGQSDNVADAQLNLCGLLGINCNDKPTVTTTATAVVKNPAKKPTKSSSKPKKPSTTKKTTPKKSGTSAKKITGGKVQVNDKHHADGGSAKAGNGGQANGGNSNCSTSGSLIGLNALNFNSCNGGQGGDASGGNATGGSGGSTSNNLLKRSTSASMNKSGLAAAEQFDKKKPESTSSIAAPSASSTPSPRPITERDTDAEVTPNSFDAETIAQRDVTAQVQNDGLNSQSLPNEYSTPHRQQYSPRDVSASSTPEGIQAVATQEQQARDVFASSTPEGIEAIAAQQQQARDIAATSTPESVQAIATQENMARGILDKPDLGLAREAAFKKLLNNNHIGLRDIAAAQNSQGISAEANRNGTDEEPTLGDDLPSDDQPEDGEGQGDDDDAAAPTSERRDFDTHATSDSFDTTATADELQARGHGHGRGGNGKSGHGGKANGGASDSHVHAKKYGVHGADVSSNNGGHGGSANAGKATGGKGGATKKQTSKTGHRAALHKGPIVKVTRDVDATASEDDFEAGLAQRDVTSFEASHSPSADDYSLETRESHEVSAVDSPEGVHAIAGRSTAIDYTSEDHGVKAADQATDSAANVERRSNVSTGIRTGANKNGRVTIANAGNGGNARSGNGGQANGQANGNGSHNGVHSGSRKTSSHPASIGKSTKKATHSAKKNTSHIVHKTATRKPLATVGGDDSLVEIDLRMLSELLSDEQFDFLSNSRKSNKKSVPASVNAGAGHGIAHASGSSNYVGNGNGSGGNGGDAHSGNATGGRGGDAVVNQN</sequence>
<protein>
    <submittedName>
        <fullName evidence="2">Uncharacterized protein</fullName>
    </submittedName>
</protein>
<feature type="region of interest" description="Disordered" evidence="1">
    <location>
        <begin position="683"/>
        <end position="787"/>
    </location>
</feature>
<feature type="compositionally biased region" description="Low complexity" evidence="1">
    <location>
        <begin position="837"/>
        <end position="849"/>
    </location>
</feature>
<feature type="compositionally biased region" description="Basic and acidic residues" evidence="1">
    <location>
        <begin position="495"/>
        <end position="504"/>
    </location>
</feature>